<feature type="compositionally biased region" description="Basic and acidic residues" evidence="1">
    <location>
        <begin position="345"/>
        <end position="367"/>
    </location>
</feature>
<keyword evidence="3" id="KW-1185">Reference proteome</keyword>
<protein>
    <submittedName>
        <fullName evidence="2">DEKNAAC104424</fullName>
    </submittedName>
</protein>
<feature type="region of interest" description="Disordered" evidence="1">
    <location>
        <begin position="694"/>
        <end position="725"/>
    </location>
</feature>
<feature type="compositionally biased region" description="Basic and acidic residues" evidence="1">
    <location>
        <begin position="299"/>
        <end position="318"/>
    </location>
</feature>
<feature type="compositionally biased region" description="Basic and acidic residues" evidence="1">
    <location>
        <begin position="527"/>
        <end position="542"/>
    </location>
</feature>
<feature type="compositionally biased region" description="Low complexity" evidence="1">
    <location>
        <begin position="254"/>
        <end position="264"/>
    </location>
</feature>
<feature type="compositionally biased region" description="Basic residues" evidence="1">
    <location>
        <begin position="744"/>
        <end position="767"/>
    </location>
</feature>
<feature type="compositionally biased region" description="Basic and acidic residues" evidence="1">
    <location>
        <begin position="488"/>
        <end position="497"/>
    </location>
</feature>
<feature type="region of interest" description="Disordered" evidence="1">
    <location>
        <begin position="737"/>
        <end position="851"/>
    </location>
</feature>
<accession>A0A448YQS6</accession>
<feature type="compositionally biased region" description="Basic and acidic residues" evidence="1">
    <location>
        <begin position="126"/>
        <end position="139"/>
    </location>
</feature>
<feature type="compositionally biased region" description="Low complexity" evidence="1">
    <location>
        <begin position="778"/>
        <end position="791"/>
    </location>
</feature>
<feature type="region of interest" description="Disordered" evidence="1">
    <location>
        <begin position="488"/>
        <end position="561"/>
    </location>
</feature>
<evidence type="ECO:0000313" key="2">
    <source>
        <dbReference type="EMBL" id="VEU23290.1"/>
    </source>
</evidence>
<gene>
    <name evidence="2" type="ORF">BRENAR_LOCUS4021</name>
</gene>
<feature type="region of interest" description="Disordered" evidence="1">
    <location>
        <begin position="54"/>
        <end position="425"/>
    </location>
</feature>
<organism evidence="2 3">
    <name type="scientific">Brettanomyces naardenensis</name>
    <name type="common">Yeast</name>
    <dbReference type="NCBI Taxonomy" id="13370"/>
    <lineage>
        <taxon>Eukaryota</taxon>
        <taxon>Fungi</taxon>
        <taxon>Dikarya</taxon>
        <taxon>Ascomycota</taxon>
        <taxon>Saccharomycotina</taxon>
        <taxon>Pichiomycetes</taxon>
        <taxon>Pichiales</taxon>
        <taxon>Pichiaceae</taxon>
        <taxon>Brettanomyces</taxon>
    </lineage>
</organism>
<dbReference type="OrthoDB" id="3998263at2759"/>
<feature type="compositionally biased region" description="Acidic residues" evidence="1">
    <location>
        <begin position="804"/>
        <end position="817"/>
    </location>
</feature>
<feature type="compositionally biased region" description="Acidic residues" evidence="1">
    <location>
        <begin position="60"/>
        <end position="71"/>
    </location>
</feature>
<feature type="compositionally biased region" description="Basic and acidic residues" evidence="1">
    <location>
        <begin position="220"/>
        <end position="245"/>
    </location>
</feature>
<sequence length="960" mass="106401">MPSIEIKNSPIVVGVAVEGSGLPMVDYRKMRILESPSGRKGSALALLDELLGRAGKEGGEDGEEDGEEGLEEGLAKGLDKGNVGASESPLTRPRQPLTRPTPPLAHPNLPLPNLDDSVLGAGSKPKGPEKRPADTQEEMKDVDEEFNGVRTVSIGDHPLEVEKALFEEARKRRKSKATSKGTAKGLGKAGSTEETFPELTHKRERGDQDTGVKERKRSRKDVSSERKTGKKDGPSERKRSKKDGPSKIPLRRNSVSSSSESEGSNPTKTRKPFPVAVSTEGRLTRSQVPEKLQSMLRKKINENGKYRIEPVWNKRTDRLFSGSDSSSGTESESEPLAKRLLMRNGDGKSERRRLPSEERVLDKKEPSKQPSSKTATEKVLEISISDCSKRSTATPEPTTRRSRRHHNDDPLAVLSGRTRSATRKPTVIDLTLDSSGDEAVNLDQSCEGSDSTPVSKAVEHNGTVSRVLQKLKDSFNVQSFFGISKGEPAKSKVELKRSSKKLTNDKPSNTKPMNEPVSGSTETEPTAETKIKISDASNEDKLTPSPRVKLSPSAEAKLTPSSQIHQIDENLASLLKSRTFVKENAKVMTFHGVPVNYTIPKIQPKPVYSSSCISCLTKGRDRYCNREIQCDFCCKTDESCQYPRSARVINQDEIEMYTKVKSMKESGIWDRRRDVIGKEADGDIKKLSIKRVGATRKRKSERQRKEEERRVSSSDSQVVTARDELLGDNKLRGSFEAKKEKTTKIGKGKTAKAGKGKTKSGKAKTTRTGKEKHDKATTEVTTKITTETTKIASEDRPHSTELSDSAEDMEYDGDSEADYIPPPTHHKRRTRRSARESIRGHTSAGLDEEEDKEVMKELAGANTQTIRVLQNLNFENRDLTELFEDYGSRRRRRATRENYLELEDVDLSDLSSGERAYKEAEASAEPVILSDDETERRMLRGQLPLDFVEGMTGEEGNGDT</sequence>
<dbReference type="EMBL" id="CAACVR010000042">
    <property type="protein sequence ID" value="VEU23290.1"/>
    <property type="molecule type" value="Genomic_DNA"/>
</dbReference>
<feature type="compositionally biased region" description="Low complexity" evidence="1">
    <location>
        <begin position="321"/>
        <end position="330"/>
    </location>
</feature>
<name>A0A448YQS6_BRENA</name>
<feature type="compositionally biased region" description="Basic and acidic residues" evidence="1">
    <location>
        <begin position="792"/>
        <end position="801"/>
    </location>
</feature>
<proteinExistence type="predicted"/>
<dbReference type="AlphaFoldDB" id="A0A448YQS6"/>
<evidence type="ECO:0000313" key="3">
    <source>
        <dbReference type="Proteomes" id="UP000290900"/>
    </source>
</evidence>
<dbReference type="InParanoid" id="A0A448YQS6"/>
<feature type="compositionally biased region" description="Basic and acidic residues" evidence="1">
    <location>
        <begin position="703"/>
        <end position="712"/>
    </location>
</feature>
<evidence type="ECO:0000256" key="1">
    <source>
        <dbReference type="SAM" id="MobiDB-lite"/>
    </source>
</evidence>
<feature type="compositionally biased region" description="Basic and acidic residues" evidence="1">
    <location>
        <begin position="199"/>
        <end position="213"/>
    </location>
</feature>
<feature type="compositionally biased region" description="Polar residues" evidence="1">
    <location>
        <begin position="505"/>
        <end position="526"/>
    </location>
</feature>
<dbReference type="Proteomes" id="UP000290900">
    <property type="component" value="Unassembled WGS sequence"/>
</dbReference>
<feature type="compositionally biased region" description="Basic and acidic residues" evidence="1">
    <location>
        <begin position="157"/>
        <end position="170"/>
    </location>
</feature>
<feature type="compositionally biased region" description="Low complexity" evidence="1">
    <location>
        <begin position="89"/>
        <end position="98"/>
    </location>
</feature>
<feature type="compositionally biased region" description="Basic and acidic residues" evidence="1">
    <location>
        <begin position="768"/>
        <end position="777"/>
    </location>
</feature>
<reference evidence="2 3" key="1">
    <citation type="submission" date="2018-12" db="EMBL/GenBank/DDBJ databases">
        <authorList>
            <person name="Tiukova I."/>
            <person name="Dainat J."/>
        </authorList>
    </citation>
    <scope>NUCLEOTIDE SEQUENCE [LARGE SCALE GENOMIC DNA]</scope>
</reference>